<keyword evidence="1" id="KW-1133">Transmembrane helix</keyword>
<protein>
    <submittedName>
        <fullName evidence="2">Uncharacterized protein</fullName>
    </submittedName>
</protein>
<comment type="caution">
    <text evidence="2">The sequence shown here is derived from an EMBL/GenBank/DDBJ whole genome shotgun (WGS) entry which is preliminary data.</text>
</comment>
<feature type="transmembrane region" description="Helical" evidence="1">
    <location>
        <begin position="193"/>
        <end position="220"/>
    </location>
</feature>
<reference evidence="2" key="2">
    <citation type="submission" date="2023-03" db="EMBL/GenBank/DDBJ databases">
        <authorList>
            <person name="Zhang Z."/>
        </authorList>
    </citation>
    <scope>NUCLEOTIDE SEQUENCE</scope>
    <source>
        <strain evidence="2">DSA</strain>
    </source>
</reference>
<organism evidence="2 3">
    <name type="scientific">Desulforamulus aquiferis</name>
    <dbReference type="NCBI Taxonomy" id="1397668"/>
    <lineage>
        <taxon>Bacteria</taxon>
        <taxon>Bacillati</taxon>
        <taxon>Bacillota</taxon>
        <taxon>Clostridia</taxon>
        <taxon>Eubacteriales</taxon>
        <taxon>Peptococcaceae</taxon>
        <taxon>Desulforamulus</taxon>
    </lineage>
</organism>
<evidence type="ECO:0000313" key="2">
    <source>
        <dbReference type="EMBL" id="MDO7785826.1"/>
    </source>
</evidence>
<name>A0AAW7Z9R9_9FIRM</name>
<accession>A0AAW7Z9R9</accession>
<evidence type="ECO:0000313" key="3">
    <source>
        <dbReference type="Proteomes" id="UP001172911"/>
    </source>
</evidence>
<dbReference type="AlphaFoldDB" id="A0AAW7Z9R9"/>
<feature type="transmembrane region" description="Helical" evidence="1">
    <location>
        <begin position="107"/>
        <end position="126"/>
    </location>
</feature>
<feature type="transmembrane region" description="Helical" evidence="1">
    <location>
        <begin position="83"/>
        <end position="101"/>
    </location>
</feature>
<feature type="transmembrane region" description="Helical" evidence="1">
    <location>
        <begin position="12"/>
        <end position="29"/>
    </location>
</feature>
<keyword evidence="1" id="KW-0812">Transmembrane</keyword>
<gene>
    <name evidence="2" type="ORF">P6N53_01080</name>
</gene>
<dbReference type="RefSeq" id="WP_304540459.1">
    <property type="nucleotide sequence ID" value="NZ_JARPTC010000001.1"/>
</dbReference>
<dbReference type="EMBL" id="JARPTC010000001">
    <property type="protein sequence ID" value="MDO7785826.1"/>
    <property type="molecule type" value="Genomic_DNA"/>
</dbReference>
<keyword evidence="3" id="KW-1185">Reference proteome</keyword>
<dbReference type="Proteomes" id="UP001172911">
    <property type="component" value="Unassembled WGS sequence"/>
</dbReference>
<feature type="transmembrane region" description="Helical" evidence="1">
    <location>
        <begin position="240"/>
        <end position="261"/>
    </location>
</feature>
<evidence type="ECO:0000256" key="1">
    <source>
        <dbReference type="SAM" id="Phobius"/>
    </source>
</evidence>
<proteinExistence type="predicted"/>
<feature type="transmembrane region" description="Helical" evidence="1">
    <location>
        <begin position="138"/>
        <end position="155"/>
    </location>
</feature>
<reference evidence="2" key="1">
    <citation type="journal article" date="2023" name="J. Hazard. Mater.">
        <title>Anaerobic biodegradation of pyrene and benzo[a]pyrene by a new sulfate-reducing Desulforamulus aquiferis strain DSA.</title>
        <authorList>
            <person name="Zhang Z."/>
            <person name="Sun J."/>
            <person name="Gong X."/>
            <person name="Wang C."/>
            <person name="Wang H."/>
        </authorList>
    </citation>
    <scope>NUCLEOTIDE SEQUENCE</scope>
    <source>
        <strain evidence="2">DSA</strain>
    </source>
</reference>
<sequence length="281" mass="32537">MDIWQSKLLEFTLNTMSAIIAGLVVYYLSKSKENNGSPLNVLYLIYHYEVIEKYITPDEPPTQTPKKESAISSLISNASPGELFFVGLLFLIICIVLYANLRDDIIYWGWRIGLGGIAFTLTILLLHWKQYRSINPQTLLMLFSWGILFLLLYVHQYPSVDSSYYSYIETVKQERAAGISLAGVHSKITVSQIFGLFFLALYFYSLMLQTLFLFIGLIVLPRPRLRWILYKLPYPFKRGVYLTQFFSVLFSYYALSGQLGIHLDKLPELMNNNFNYLLNHL</sequence>
<keyword evidence="1" id="KW-0472">Membrane</keyword>